<evidence type="ECO:0000256" key="1">
    <source>
        <dbReference type="SAM" id="SignalP"/>
    </source>
</evidence>
<dbReference type="RefSeq" id="WP_290284729.1">
    <property type="nucleotide sequence ID" value="NZ_JAUFQN010000019.1"/>
</dbReference>
<gene>
    <name evidence="2" type="ORF">ACFFUU_10325</name>
</gene>
<comment type="caution">
    <text evidence="2">The sequence shown here is derived from an EMBL/GenBank/DDBJ whole genome shotgun (WGS) entry which is preliminary data.</text>
</comment>
<keyword evidence="1" id="KW-0732">Signal</keyword>
<dbReference type="Proteomes" id="UP001589576">
    <property type="component" value="Unassembled WGS sequence"/>
</dbReference>
<keyword evidence="3" id="KW-1185">Reference proteome</keyword>
<proteinExistence type="predicted"/>
<evidence type="ECO:0000313" key="2">
    <source>
        <dbReference type="EMBL" id="MFB9089998.1"/>
    </source>
</evidence>
<name>A0ABV5GFX1_9FLAO</name>
<accession>A0ABV5GFX1</accession>
<dbReference type="EMBL" id="JBHMFB010000017">
    <property type="protein sequence ID" value="MFB9089998.1"/>
    <property type="molecule type" value="Genomic_DNA"/>
</dbReference>
<organism evidence="2 3">
    <name type="scientific">Flavobacterium paronense</name>
    <dbReference type="NCBI Taxonomy" id="1392775"/>
    <lineage>
        <taxon>Bacteria</taxon>
        <taxon>Pseudomonadati</taxon>
        <taxon>Bacteroidota</taxon>
        <taxon>Flavobacteriia</taxon>
        <taxon>Flavobacteriales</taxon>
        <taxon>Flavobacteriaceae</taxon>
        <taxon>Flavobacterium</taxon>
    </lineage>
</organism>
<protein>
    <submittedName>
        <fullName evidence="2">Uncharacterized protein</fullName>
    </submittedName>
</protein>
<sequence length="60" mass="6578">MKKVILSMAVVAFLFSANVNAQEKKDPKAKTEKACTASEKKSCNKDKKACCAAKKVEEKK</sequence>
<reference evidence="2 3" key="1">
    <citation type="submission" date="2024-09" db="EMBL/GenBank/DDBJ databases">
        <authorList>
            <person name="Sun Q."/>
            <person name="Mori K."/>
        </authorList>
    </citation>
    <scope>NUCLEOTIDE SEQUENCE [LARGE SCALE GENOMIC DNA]</scope>
    <source>
        <strain evidence="2 3">CECT 8460</strain>
    </source>
</reference>
<evidence type="ECO:0000313" key="3">
    <source>
        <dbReference type="Proteomes" id="UP001589576"/>
    </source>
</evidence>
<feature type="chain" id="PRO_5045965451" evidence="1">
    <location>
        <begin position="22"/>
        <end position="60"/>
    </location>
</feature>
<feature type="signal peptide" evidence="1">
    <location>
        <begin position="1"/>
        <end position="21"/>
    </location>
</feature>